<evidence type="ECO:0000256" key="2">
    <source>
        <dbReference type="SAM" id="Phobius"/>
    </source>
</evidence>
<protein>
    <submittedName>
        <fullName evidence="3">Uncharacterized protein</fullName>
    </submittedName>
</protein>
<dbReference type="EMBL" id="JAGMWT010000006">
    <property type="protein sequence ID" value="KAH7127072.1"/>
    <property type="molecule type" value="Genomic_DNA"/>
</dbReference>
<evidence type="ECO:0000313" key="3">
    <source>
        <dbReference type="EMBL" id="KAH7127072.1"/>
    </source>
</evidence>
<proteinExistence type="predicted"/>
<accession>A0A9P9DXV6</accession>
<evidence type="ECO:0000256" key="1">
    <source>
        <dbReference type="SAM" id="MobiDB-lite"/>
    </source>
</evidence>
<feature type="compositionally biased region" description="Polar residues" evidence="1">
    <location>
        <begin position="121"/>
        <end position="130"/>
    </location>
</feature>
<comment type="caution">
    <text evidence="3">The sequence shown here is derived from an EMBL/GenBank/DDBJ whole genome shotgun (WGS) entry which is preliminary data.</text>
</comment>
<name>A0A9P9DXV6_9PLEO</name>
<dbReference type="Proteomes" id="UP000700596">
    <property type="component" value="Unassembled WGS sequence"/>
</dbReference>
<keyword evidence="2" id="KW-1133">Transmembrane helix</keyword>
<gene>
    <name evidence="3" type="ORF">B0J11DRAFT_579485</name>
</gene>
<keyword evidence="2" id="KW-0812">Transmembrane</keyword>
<keyword evidence="2" id="KW-0472">Membrane</keyword>
<evidence type="ECO:0000313" key="4">
    <source>
        <dbReference type="Proteomes" id="UP000700596"/>
    </source>
</evidence>
<feature type="transmembrane region" description="Helical" evidence="2">
    <location>
        <begin position="61"/>
        <end position="83"/>
    </location>
</feature>
<organism evidence="3 4">
    <name type="scientific">Dendryphion nanum</name>
    <dbReference type="NCBI Taxonomy" id="256645"/>
    <lineage>
        <taxon>Eukaryota</taxon>
        <taxon>Fungi</taxon>
        <taxon>Dikarya</taxon>
        <taxon>Ascomycota</taxon>
        <taxon>Pezizomycotina</taxon>
        <taxon>Dothideomycetes</taxon>
        <taxon>Pleosporomycetidae</taxon>
        <taxon>Pleosporales</taxon>
        <taxon>Torulaceae</taxon>
        <taxon>Dendryphion</taxon>
    </lineage>
</organism>
<dbReference type="AlphaFoldDB" id="A0A9P9DXV6"/>
<feature type="region of interest" description="Disordered" evidence="1">
    <location>
        <begin position="211"/>
        <end position="234"/>
    </location>
</feature>
<keyword evidence="4" id="KW-1185">Reference proteome</keyword>
<feature type="compositionally biased region" description="Polar residues" evidence="1">
    <location>
        <begin position="156"/>
        <end position="165"/>
    </location>
</feature>
<sequence length="283" mass="31241">MASFEYYNYTSGAKKILILRPATNSKARTPWRRTIRMGPDLLTGSWPPISSLETSDQPMPISAGPLSTSCSILLIVLCLGLMLQSSKSKPTYRADEEDCLDPKTPKGGVEASEPSGPIHNAPQTGPQHQLTPIFVFSREDSTSNSSNRKEARSKRTTTTYDSSGSYPGHEHRNSSTRRNFSLPISEPSRYLHMGATYGPLVEYSMTPQRAHVVGPTREPPRRQSISSDDDPYPPTRISMASDDVGFRDSAVDGRRQGLSLGTRYEPSYVPSMVVDKRTSHGPY</sequence>
<feature type="region of interest" description="Disordered" evidence="1">
    <location>
        <begin position="90"/>
        <end position="180"/>
    </location>
</feature>
<reference evidence="3" key="1">
    <citation type="journal article" date="2021" name="Nat. Commun.">
        <title>Genetic determinants of endophytism in the Arabidopsis root mycobiome.</title>
        <authorList>
            <person name="Mesny F."/>
            <person name="Miyauchi S."/>
            <person name="Thiergart T."/>
            <person name="Pickel B."/>
            <person name="Atanasova L."/>
            <person name="Karlsson M."/>
            <person name="Huettel B."/>
            <person name="Barry K.W."/>
            <person name="Haridas S."/>
            <person name="Chen C."/>
            <person name="Bauer D."/>
            <person name="Andreopoulos W."/>
            <person name="Pangilinan J."/>
            <person name="LaButti K."/>
            <person name="Riley R."/>
            <person name="Lipzen A."/>
            <person name="Clum A."/>
            <person name="Drula E."/>
            <person name="Henrissat B."/>
            <person name="Kohler A."/>
            <person name="Grigoriev I.V."/>
            <person name="Martin F.M."/>
            <person name="Hacquard S."/>
        </authorList>
    </citation>
    <scope>NUCLEOTIDE SEQUENCE</scope>
    <source>
        <strain evidence="3">MPI-CAGE-CH-0243</strain>
    </source>
</reference>